<evidence type="ECO:0008006" key="4">
    <source>
        <dbReference type="Google" id="ProtNLM"/>
    </source>
</evidence>
<evidence type="ECO:0000313" key="3">
    <source>
        <dbReference type="Proteomes" id="UP000272503"/>
    </source>
</evidence>
<dbReference type="EMBL" id="RCUX01000004">
    <property type="protein sequence ID" value="RLP76365.1"/>
    <property type="molecule type" value="Genomic_DNA"/>
</dbReference>
<dbReference type="PROSITE" id="PS51257">
    <property type="entry name" value="PROKAR_LIPOPROTEIN"/>
    <property type="match status" value="1"/>
</dbReference>
<comment type="caution">
    <text evidence="2">The sequence shown here is derived from an EMBL/GenBank/DDBJ whole genome shotgun (WGS) entry which is preliminary data.</text>
</comment>
<organism evidence="2 3">
    <name type="scientific">Mycetocola tolaasinivorans</name>
    <dbReference type="NCBI Taxonomy" id="76635"/>
    <lineage>
        <taxon>Bacteria</taxon>
        <taxon>Bacillati</taxon>
        <taxon>Actinomycetota</taxon>
        <taxon>Actinomycetes</taxon>
        <taxon>Micrococcales</taxon>
        <taxon>Microbacteriaceae</taxon>
        <taxon>Mycetocola</taxon>
    </lineage>
</organism>
<dbReference type="Proteomes" id="UP000272503">
    <property type="component" value="Unassembled WGS sequence"/>
</dbReference>
<accession>A0A3L7A8E0</accession>
<feature type="chain" id="PRO_5018261442" description="Lipoprotein" evidence="1">
    <location>
        <begin position="30"/>
        <end position="223"/>
    </location>
</feature>
<sequence length="223" mass="23516">MRVKISALAAVVASVLALGTLTSCTGGSAALERNGKTWTVQNRDSFALEDAATALYLSTQTRDHAKGRGIGYVVLSNGKSERVFRTAGMDVARLAWDDSGLFFSDRDNDYLVNERVTVIPSKKPDLQQALFALGGGSFVGLFNEGYTDDGYAEVVVESDGARSVHSTVEGSYSVTANCDGTLYGVSAPTGKYEGLAGEWTRDSGGDGLHGTHAAAAVRCTETR</sequence>
<dbReference type="RefSeq" id="WP_121647946.1">
    <property type="nucleotide sequence ID" value="NZ_RCUX01000004.1"/>
</dbReference>
<evidence type="ECO:0000256" key="1">
    <source>
        <dbReference type="SAM" id="SignalP"/>
    </source>
</evidence>
<dbReference type="OrthoDB" id="5116441at2"/>
<feature type="signal peptide" evidence="1">
    <location>
        <begin position="1"/>
        <end position="29"/>
    </location>
</feature>
<proteinExistence type="predicted"/>
<dbReference type="AlphaFoldDB" id="A0A3L7A8E0"/>
<reference evidence="2 3" key="1">
    <citation type="submission" date="2018-10" db="EMBL/GenBank/DDBJ databases">
        <authorList>
            <person name="Li J."/>
        </authorList>
    </citation>
    <scope>NUCLEOTIDE SEQUENCE [LARGE SCALE GENOMIC DNA]</scope>
    <source>
        <strain evidence="2 3">IF 016277</strain>
    </source>
</reference>
<protein>
    <recommendedName>
        <fullName evidence="4">Lipoprotein</fullName>
    </recommendedName>
</protein>
<keyword evidence="3" id="KW-1185">Reference proteome</keyword>
<keyword evidence="1" id="KW-0732">Signal</keyword>
<name>A0A3L7A8E0_9MICO</name>
<evidence type="ECO:0000313" key="2">
    <source>
        <dbReference type="EMBL" id="RLP76365.1"/>
    </source>
</evidence>
<gene>
    <name evidence="2" type="ORF">D9V32_05705</name>
</gene>